<dbReference type="EMBL" id="UINC01002901">
    <property type="protein sequence ID" value="SVA01419.1"/>
    <property type="molecule type" value="Genomic_DNA"/>
</dbReference>
<accession>A0A381SD47</accession>
<reference evidence="1" key="1">
    <citation type="submission" date="2018-05" db="EMBL/GenBank/DDBJ databases">
        <authorList>
            <person name="Lanie J.A."/>
            <person name="Ng W.-L."/>
            <person name="Kazmierczak K.M."/>
            <person name="Andrzejewski T.M."/>
            <person name="Davidsen T.M."/>
            <person name="Wayne K.J."/>
            <person name="Tettelin H."/>
            <person name="Glass J.I."/>
            <person name="Rusch D."/>
            <person name="Podicherti R."/>
            <person name="Tsui H.-C.T."/>
            <person name="Winkler M.E."/>
        </authorList>
    </citation>
    <scope>NUCLEOTIDE SEQUENCE</scope>
</reference>
<gene>
    <name evidence="1" type="ORF">METZ01_LOCUS54273</name>
</gene>
<name>A0A381SD47_9ZZZZ</name>
<sequence>MDRVASAPKVNSSACQLDSADTTNQVLLPVKEGAERTRPEIQLIQPSYLDSTRVLD</sequence>
<dbReference type="AlphaFoldDB" id="A0A381SD47"/>
<protein>
    <submittedName>
        <fullName evidence="1">Uncharacterized protein</fullName>
    </submittedName>
</protein>
<proteinExistence type="predicted"/>
<evidence type="ECO:0000313" key="1">
    <source>
        <dbReference type="EMBL" id="SVA01419.1"/>
    </source>
</evidence>
<organism evidence="1">
    <name type="scientific">marine metagenome</name>
    <dbReference type="NCBI Taxonomy" id="408172"/>
    <lineage>
        <taxon>unclassified sequences</taxon>
        <taxon>metagenomes</taxon>
        <taxon>ecological metagenomes</taxon>
    </lineage>
</organism>